<feature type="domain" description="VIT" evidence="13">
    <location>
        <begin position="626"/>
        <end position="754"/>
    </location>
</feature>
<dbReference type="SMART" id="SM00292">
    <property type="entry name" value="BRCT"/>
    <property type="match status" value="1"/>
</dbReference>
<dbReference type="SUPFAM" id="SSF47587">
    <property type="entry name" value="Domain of poly(ADP-ribose) polymerase"/>
    <property type="match status" value="1"/>
</dbReference>
<evidence type="ECO:0000256" key="8">
    <source>
        <dbReference type="RuleBase" id="RU362114"/>
    </source>
</evidence>
<dbReference type="Pfam" id="PF16589">
    <property type="entry name" value="BRCT_2"/>
    <property type="match status" value="1"/>
</dbReference>
<dbReference type="Pfam" id="PF26166">
    <property type="entry name" value="WGR-like_PARP4"/>
    <property type="match status" value="1"/>
</dbReference>
<dbReference type="Gene3D" id="1.20.142.10">
    <property type="entry name" value="Poly(ADP-ribose) polymerase, regulatory domain"/>
    <property type="match status" value="1"/>
</dbReference>
<dbReference type="InterPro" id="IPR012317">
    <property type="entry name" value="Poly(ADP-ribose)pol_cat_dom"/>
</dbReference>
<accession>A0A9D3PWN7</accession>
<evidence type="ECO:0000256" key="3">
    <source>
        <dbReference type="ARBA" id="ARBA00022679"/>
    </source>
</evidence>
<evidence type="ECO:0000259" key="12">
    <source>
        <dbReference type="PROSITE" id="PS51060"/>
    </source>
</evidence>
<evidence type="ECO:0000256" key="4">
    <source>
        <dbReference type="ARBA" id="ARBA00022695"/>
    </source>
</evidence>
<dbReference type="InterPro" id="IPR031273">
    <property type="entry name" value="PARP4"/>
</dbReference>
<evidence type="ECO:0000256" key="9">
    <source>
        <dbReference type="SAM" id="MobiDB-lite"/>
    </source>
</evidence>
<dbReference type="SUPFAM" id="SSF52113">
    <property type="entry name" value="BRCT domain"/>
    <property type="match status" value="1"/>
</dbReference>
<dbReference type="PANTHER" id="PTHR46530:SF1">
    <property type="entry name" value="PROTEIN MONO-ADP-RIBOSYLTRANSFERASE PARP4"/>
    <property type="match status" value="1"/>
</dbReference>
<dbReference type="GO" id="GO:0003950">
    <property type="term" value="F:NAD+ poly-ADP-ribosyltransferase activity"/>
    <property type="evidence" value="ECO:0007669"/>
    <property type="project" value="UniProtKB-UniRule"/>
</dbReference>
<dbReference type="InterPro" id="IPR036420">
    <property type="entry name" value="BRCT_dom_sf"/>
</dbReference>
<keyword evidence="4" id="KW-0548">Nucleotidyltransferase</keyword>
<evidence type="ECO:0000256" key="2">
    <source>
        <dbReference type="ARBA" id="ARBA00022676"/>
    </source>
</evidence>
<evidence type="ECO:0000259" key="10">
    <source>
        <dbReference type="PROSITE" id="PS50172"/>
    </source>
</evidence>
<sequence>MAVFDNCFVVLEVKDLPFKEKKKLKLAITDNGGTISFMVNKQCTHVVTNNLDNVSSNRQRSIEKFQVPVVGVEYVFHCVEKGTLLSTKEYSPLPLPPTATPPPSSRTVFKVTGQLPVEQKPRVKYTPVALAPRTENVEKETETKSGTHVGHHRVYSENDSDLPTFPSNFKVAKYSTFRRARPGEGWTVLELQSCQGQAGQQYRVVRYWSKGRGCRVSVTRDMLVHCSTSEEALEVYETLRKELLDITNVTQSTRLPSRPQGLGSSQLHQLLLEEKLNSSAISQEVGVFVELLWTEALGCLGNILNIPITSISLNDVSRAEGLLLQVQKGLKEGAKQEELQRLMGEFYSLLPHKLESTPTTRIISQKLDLCQLIRDMLKVSEATMWSSTPSCLGKYHALRCSIEHLSPDSPDYRSVRNLLYDRPVQILQVFQVTRPEELQVFRGELGNVQPLLHSTAPSSFVGILSRGLLLPRVGVEHHGIERTDIGNLGGGIYFSDSLSTSMQYSKPSATDGTRLLLVCDVALGQCKELQKRDPSLSCAPKGYHSVHGVRQSPTVPSDFKDDEYVVYSTDQVQVKYVVRFRAQDDPVTAFQPTVDISTDTTQPASTADLLSEEEEEGVGGYKNPLEDVTAGLLDSTGQPLPLQAVNVKCKLMDLLTQVIIFQTYTNMSKVPIEAKYVFPLDESAAVCGFEAFINGKHIVGQVKEKEQARKEYRQAIEKGHGAYLMDQDAPDVFTISVGNLPAGATVLIKVTYVTELVVKAGSLIFSLPGSVAPWQQSKALNQRTQVSVEKVCVNELQEEGLFTLDMSIEMPYEILHLCCVTHQVKIKKTECKAVVSTLPGQTLGPDGFQLSFTLSQVHLPRMWVENHPDKDSQVNLSLPLFFFLNLSHSHFLISPICL</sequence>
<comment type="similarity">
    <text evidence="7">Belongs to the ARTD/PARP family.</text>
</comment>
<keyword evidence="3 8" id="KW-0808">Transferase</keyword>
<evidence type="ECO:0000256" key="5">
    <source>
        <dbReference type="ARBA" id="ARBA00023027"/>
    </source>
</evidence>
<feature type="region of interest" description="Disordered" evidence="9">
    <location>
        <begin position="598"/>
        <end position="620"/>
    </location>
</feature>
<dbReference type="SMART" id="SM00609">
    <property type="entry name" value="VIT"/>
    <property type="match status" value="1"/>
</dbReference>
<dbReference type="Proteomes" id="UP001046870">
    <property type="component" value="Chromosome 12"/>
</dbReference>
<dbReference type="InterPro" id="IPR013694">
    <property type="entry name" value="VIT"/>
</dbReference>
<keyword evidence="6" id="KW-0539">Nucleus</keyword>
<evidence type="ECO:0000256" key="7">
    <source>
        <dbReference type="ARBA" id="ARBA00024347"/>
    </source>
</evidence>
<dbReference type="EC" id="2.4.2.-" evidence="8"/>
<dbReference type="Pfam" id="PF00644">
    <property type="entry name" value="PARP"/>
    <property type="match status" value="1"/>
</dbReference>
<protein>
    <recommendedName>
        <fullName evidence="8">Poly [ADP-ribose] polymerase</fullName>
        <shortName evidence="8">PARP</shortName>
        <ecNumber evidence="8">2.4.2.-</ecNumber>
    </recommendedName>
</protein>
<organism evidence="14 15">
    <name type="scientific">Megalops atlanticus</name>
    <name type="common">Tarpon</name>
    <name type="synonym">Clupea gigantea</name>
    <dbReference type="NCBI Taxonomy" id="7932"/>
    <lineage>
        <taxon>Eukaryota</taxon>
        <taxon>Metazoa</taxon>
        <taxon>Chordata</taxon>
        <taxon>Craniata</taxon>
        <taxon>Vertebrata</taxon>
        <taxon>Euteleostomi</taxon>
        <taxon>Actinopterygii</taxon>
        <taxon>Neopterygii</taxon>
        <taxon>Teleostei</taxon>
        <taxon>Elopiformes</taxon>
        <taxon>Megalopidae</taxon>
        <taxon>Megalops</taxon>
    </lineage>
</organism>
<dbReference type="OrthoDB" id="1729737at2759"/>
<dbReference type="PROSITE" id="PS51468">
    <property type="entry name" value="VIT"/>
    <property type="match status" value="1"/>
</dbReference>
<dbReference type="PROSITE" id="PS50172">
    <property type="entry name" value="BRCT"/>
    <property type="match status" value="1"/>
</dbReference>
<evidence type="ECO:0000259" key="13">
    <source>
        <dbReference type="PROSITE" id="PS51468"/>
    </source>
</evidence>
<dbReference type="GO" id="GO:0005634">
    <property type="term" value="C:nucleus"/>
    <property type="evidence" value="ECO:0007669"/>
    <property type="project" value="UniProtKB-SubCell"/>
</dbReference>
<dbReference type="AlphaFoldDB" id="A0A9D3PWN7"/>
<dbReference type="SUPFAM" id="SSF56399">
    <property type="entry name" value="ADP-ribosylation"/>
    <property type="match status" value="1"/>
</dbReference>
<keyword evidence="15" id="KW-1185">Reference proteome</keyword>
<dbReference type="GO" id="GO:0016779">
    <property type="term" value="F:nucleotidyltransferase activity"/>
    <property type="evidence" value="ECO:0007669"/>
    <property type="project" value="UniProtKB-KW"/>
</dbReference>
<comment type="caution">
    <text evidence="14">The sequence shown here is derived from an EMBL/GenBank/DDBJ whole genome shotgun (WGS) entry which is preliminary data.</text>
</comment>
<evidence type="ECO:0000313" key="14">
    <source>
        <dbReference type="EMBL" id="KAG7467261.1"/>
    </source>
</evidence>
<dbReference type="PROSITE" id="PS51059">
    <property type="entry name" value="PARP_CATALYTIC"/>
    <property type="match status" value="1"/>
</dbReference>
<gene>
    <name evidence="14" type="ORF">MATL_G00151440</name>
</gene>
<dbReference type="EMBL" id="JAFDVH010000012">
    <property type="protein sequence ID" value="KAG7467261.1"/>
    <property type="molecule type" value="Genomic_DNA"/>
</dbReference>
<dbReference type="CDD" id="cd17726">
    <property type="entry name" value="BRCT_PARP4_like"/>
    <property type="match status" value="1"/>
</dbReference>
<proteinExistence type="inferred from homology"/>
<dbReference type="InterPro" id="IPR036616">
    <property type="entry name" value="Poly(ADP-ribose)pol_reg_dom_sf"/>
</dbReference>
<reference evidence="14" key="1">
    <citation type="submission" date="2021-01" db="EMBL/GenBank/DDBJ databases">
        <authorList>
            <person name="Zahm M."/>
            <person name="Roques C."/>
            <person name="Cabau C."/>
            <person name="Klopp C."/>
            <person name="Donnadieu C."/>
            <person name="Jouanno E."/>
            <person name="Lampietro C."/>
            <person name="Louis A."/>
            <person name="Herpin A."/>
            <person name="Echchiki A."/>
            <person name="Berthelot C."/>
            <person name="Parey E."/>
            <person name="Roest-Crollius H."/>
            <person name="Braasch I."/>
            <person name="Postlethwait J."/>
            <person name="Bobe J."/>
            <person name="Montfort J."/>
            <person name="Bouchez O."/>
            <person name="Begum T."/>
            <person name="Mejri S."/>
            <person name="Adams A."/>
            <person name="Chen W.-J."/>
            <person name="Guiguen Y."/>
        </authorList>
    </citation>
    <scope>NUCLEOTIDE SEQUENCE</scope>
    <source>
        <strain evidence="14">YG-15Mar2019-1</strain>
        <tissue evidence="14">Brain</tissue>
    </source>
</reference>
<evidence type="ECO:0000259" key="11">
    <source>
        <dbReference type="PROSITE" id="PS51059"/>
    </source>
</evidence>
<dbReference type="PROSITE" id="PS51060">
    <property type="entry name" value="PARP_ALPHA_HD"/>
    <property type="match status" value="1"/>
</dbReference>
<dbReference type="Pfam" id="PF08487">
    <property type="entry name" value="VIT"/>
    <property type="match status" value="1"/>
</dbReference>
<comment type="subcellular location">
    <subcellularLocation>
        <location evidence="1">Nucleus</location>
    </subcellularLocation>
</comment>
<keyword evidence="5 8" id="KW-0520">NAD</keyword>
<feature type="domain" description="PARP catalytic" evidence="11">
    <location>
        <begin position="389"/>
        <end position="589"/>
    </location>
</feature>
<evidence type="ECO:0000256" key="1">
    <source>
        <dbReference type="ARBA" id="ARBA00004123"/>
    </source>
</evidence>
<dbReference type="Gene3D" id="3.90.228.10">
    <property type="match status" value="1"/>
</dbReference>
<feature type="domain" description="PARP alpha-helical" evidence="12">
    <location>
        <begin position="264"/>
        <end position="390"/>
    </location>
</feature>
<evidence type="ECO:0000256" key="6">
    <source>
        <dbReference type="ARBA" id="ARBA00023242"/>
    </source>
</evidence>
<dbReference type="PANTHER" id="PTHR46530">
    <property type="entry name" value="PROTEIN MONO-ADP-RIBOSYLTRANSFERASE PARP4"/>
    <property type="match status" value="1"/>
</dbReference>
<dbReference type="InterPro" id="IPR004102">
    <property type="entry name" value="Poly(ADP-ribose)pol_reg_dom"/>
</dbReference>
<evidence type="ECO:0000313" key="15">
    <source>
        <dbReference type="Proteomes" id="UP001046870"/>
    </source>
</evidence>
<keyword evidence="2 8" id="KW-0328">Glycosyltransferase</keyword>
<dbReference type="GO" id="GO:0005737">
    <property type="term" value="C:cytoplasm"/>
    <property type="evidence" value="ECO:0007669"/>
    <property type="project" value="TreeGrafter"/>
</dbReference>
<feature type="domain" description="BRCT" evidence="10">
    <location>
        <begin position="1"/>
        <end position="92"/>
    </location>
</feature>
<name>A0A9D3PWN7_MEGAT</name>
<dbReference type="Gene3D" id="3.40.50.10190">
    <property type="entry name" value="BRCT domain"/>
    <property type="match status" value="1"/>
</dbReference>
<dbReference type="InterPro" id="IPR058905">
    <property type="entry name" value="WGR-like_PARP4"/>
</dbReference>
<dbReference type="InterPro" id="IPR001357">
    <property type="entry name" value="BRCT_dom"/>
</dbReference>